<proteinExistence type="predicted"/>
<name>A0ACB9KAM7_9ASTR</name>
<reference evidence="2" key="1">
    <citation type="journal article" date="2022" name="Mol. Ecol. Resour.">
        <title>The genomes of chicory, endive, great burdock and yacon provide insights into Asteraceae palaeo-polyploidization history and plant inulin production.</title>
        <authorList>
            <person name="Fan W."/>
            <person name="Wang S."/>
            <person name="Wang H."/>
            <person name="Wang A."/>
            <person name="Jiang F."/>
            <person name="Liu H."/>
            <person name="Zhao H."/>
            <person name="Xu D."/>
            <person name="Zhang Y."/>
        </authorList>
    </citation>
    <scope>NUCLEOTIDE SEQUENCE [LARGE SCALE GENOMIC DNA]</scope>
    <source>
        <strain evidence="2">cv. Yunnan</strain>
    </source>
</reference>
<comment type="caution">
    <text evidence="1">The sequence shown here is derived from an EMBL/GenBank/DDBJ whole genome shotgun (WGS) entry which is preliminary data.</text>
</comment>
<dbReference type="EMBL" id="CM042018">
    <property type="protein sequence ID" value="KAI3829288.1"/>
    <property type="molecule type" value="Genomic_DNA"/>
</dbReference>
<accession>A0ACB9KAM7</accession>
<dbReference type="Proteomes" id="UP001056120">
    <property type="component" value="Linkage Group LG01"/>
</dbReference>
<gene>
    <name evidence="1" type="ORF">L1987_03407</name>
</gene>
<reference evidence="1 2" key="2">
    <citation type="journal article" date="2022" name="Mol. Ecol. Resour.">
        <title>The genomes of chicory, endive, great burdock and yacon provide insights into Asteraceae paleo-polyploidization history and plant inulin production.</title>
        <authorList>
            <person name="Fan W."/>
            <person name="Wang S."/>
            <person name="Wang H."/>
            <person name="Wang A."/>
            <person name="Jiang F."/>
            <person name="Liu H."/>
            <person name="Zhao H."/>
            <person name="Xu D."/>
            <person name="Zhang Y."/>
        </authorList>
    </citation>
    <scope>NUCLEOTIDE SEQUENCE [LARGE SCALE GENOMIC DNA]</scope>
    <source>
        <strain evidence="2">cv. Yunnan</strain>
        <tissue evidence="1">Leaves</tissue>
    </source>
</reference>
<keyword evidence="2" id="KW-1185">Reference proteome</keyword>
<evidence type="ECO:0000313" key="2">
    <source>
        <dbReference type="Proteomes" id="UP001056120"/>
    </source>
</evidence>
<organism evidence="1 2">
    <name type="scientific">Smallanthus sonchifolius</name>
    <dbReference type="NCBI Taxonomy" id="185202"/>
    <lineage>
        <taxon>Eukaryota</taxon>
        <taxon>Viridiplantae</taxon>
        <taxon>Streptophyta</taxon>
        <taxon>Embryophyta</taxon>
        <taxon>Tracheophyta</taxon>
        <taxon>Spermatophyta</taxon>
        <taxon>Magnoliopsida</taxon>
        <taxon>eudicotyledons</taxon>
        <taxon>Gunneridae</taxon>
        <taxon>Pentapetalae</taxon>
        <taxon>asterids</taxon>
        <taxon>campanulids</taxon>
        <taxon>Asterales</taxon>
        <taxon>Asteraceae</taxon>
        <taxon>Asteroideae</taxon>
        <taxon>Heliantheae alliance</taxon>
        <taxon>Millerieae</taxon>
        <taxon>Smallanthus</taxon>
    </lineage>
</organism>
<evidence type="ECO:0000313" key="1">
    <source>
        <dbReference type="EMBL" id="KAI3829288.1"/>
    </source>
</evidence>
<protein>
    <submittedName>
        <fullName evidence="1">Uncharacterized protein</fullName>
    </submittedName>
</protein>
<sequence>MQISYVRISQNYFIIFKREIITLRRYNLNKNDHYAVPLCIVAYNLPLRPPSGELYRRRVESMPAQKRLHEALYEDEEDEVELRRNSHNIHEESEEDEDEDVEQAETDDDGSASSSCSDKEEFILVKLAEIRKEVQCPICLGIIRKTRTVMECLHRFCRECIDKSMRMGNNECPACRAHCASRRSLRDDPNYDALIAVLYPDIDKSEAEEFAFDEDEKARNKQIQASIAQTSRRQLEALGKKRTTGKATTSVFMRRSHTNTRNLRGRSRKSSEPQGSENEDDGVNNDVEKDSSSSEEHEPCTKVRPRRQKRWGGGVSGVRSSLPSSSADGGCDDNDVETPNREMAGVSVATSEILAWGRGGIRSHTRHGSLSNSAGKTSRNTRVSKLMDHIRKLPQNNDKLDIHLKLISLDEQNIPNPQHVYLCCSPTMPIIHVSQYVALEKGLQDDEIELLLVKGDHFEVNPSTSLKVIAGEQPEPVVINPLTDQLQLLEEHQTLLDIAKSSAQEDLTLAYRKKLSSL</sequence>